<dbReference type="GO" id="GO:0005524">
    <property type="term" value="F:ATP binding"/>
    <property type="evidence" value="ECO:0007669"/>
    <property type="project" value="UniProtKB-KW"/>
</dbReference>
<dbReference type="eggNOG" id="COG1131">
    <property type="taxonomic scope" value="Bacteria"/>
</dbReference>
<name>Q029K7_SOLUE</name>
<dbReference type="CDD" id="cd03230">
    <property type="entry name" value="ABC_DR_subfamily_A"/>
    <property type="match status" value="1"/>
</dbReference>
<dbReference type="InterPro" id="IPR017871">
    <property type="entry name" value="ABC_transporter-like_CS"/>
</dbReference>
<evidence type="ECO:0000256" key="3">
    <source>
        <dbReference type="ARBA" id="ARBA00022840"/>
    </source>
</evidence>
<protein>
    <submittedName>
        <fullName evidence="5">ABC transporter related</fullName>
    </submittedName>
</protein>
<feature type="domain" description="ABC transporter" evidence="4">
    <location>
        <begin position="4"/>
        <end position="227"/>
    </location>
</feature>
<organism evidence="5">
    <name type="scientific">Solibacter usitatus (strain Ellin6076)</name>
    <dbReference type="NCBI Taxonomy" id="234267"/>
    <lineage>
        <taxon>Bacteria</taxon>
        <taxon>Pseudomonadati</taxon>
        <taxon>Acidobacteriota</taxon>
        <taxon>Terriglobia</taxon>
        <taxon>Bryobacterales</taxon>
        <taxon>Solibacteraceae</taxon>
        <taxon>Candidatus Solibacter</taxon>
    </lineage>
</organism>
<dbReference type="KEGG" id="sus:Acid_1275"/>
<dbReference type="InterPro" id="IPR003439">
    <property type="entry name" value="ABC_transporter-like_ATP-bd"/>
</dbReference>
<accession>Q029K7</accession>
<dbReference type="Pfam" id="PF00005">
    <property type="entry name" value="ABC_tran"/>
    <property type="match status" value="1"/>
</dbReference>
<keyword evidence="3" id="KW-0067">ATP-binding</keyword>
<proteinExistence type="predicted"/>
<dbReference type="Gene3D" id="3.40.50.300">
    <property type="entry name" value="P-loop containing nucleotide triphosphate hydrolases"/>
    <property type="match status" value="1"/>
</dbReference>
<evidence type="ECO:0000256" key="1">
    <source>
        <dbReference type="ARBA" id="ARBA00022448"/>
    </source>
</evidence>
<dbReference type="STRING" id="234267.Acid_1275"/>
<dbReference type="PANTHER" id="PTHR42711">
    <property type="entry name" value="ABC TRANSPORTER ATP-BINDING PROTEIN"/>
    <property type="match status" value="1"/>
</dbReference>
<dbReference type="PROSITE" id="PS00211">
    <property type="entry name" value="ABC_TRANSPORTER_1"/>
    <property type="match status" value="1"/>
</dbReference>
<dbReference type="GO" id="GO:0016887">
    <property type="term" value="F:ATP hydrolysis activity"/>
    <property type="evidence" value="ECO:0007669"/>
    <property type="project" value="InterPro"/>
</dbReference>
<evidence type="ECO:0000256" key="2">
    <source>
        <dbReference type="ARBA" id="ARBA00022741"/>
    </source>
</evidence>
<dbReference type="InterPro" id="IPR003593">
    <property type="entry name" value="AAA+_ATPase"/>
</dbReference>
<reference evidence="5" key="1">
    <citation type="submission" date="2006-10" db="EMBL/GenBank/DDBJ databases">
        <title>Complete sequence of Solibacter usitatus Ellin6076.</title>
        <authorList>
            <consortium name="US DOE Joint Genome Institute"/>
            <person name="Copeland A."/>
            <person name="Lucas S."/>
            <person name="Lapidus A."/>
            <person name="Barry K."/>
            <person name="Detter J.C."/>
            <person name="Glavina del Rio T."/>
            <person name="Hammon N."/>
            <person name="Israni S."/>
            <person name="Dalin E."/>
            <person name="Tice H."/>
            <person name="Pitluck S."/>
            <person name="Thompson L.S."/>
            <person name="Brettin T."/>
            <person name="Bruce D."/>
            <person name="Han C."/>
            <person name="Tapia R."/>
            <person name="Gilna P."/>
            <person name="Schmutz J."/>
            <person name="Larimer F."/>
            <person name="Land M."/>
            <person name="Hauser L."/>
            <person name="Kyrpides N."/>
            <person name="Mikhailova N."/>
            <person name="Janssen P.H."/>
            <person name="Kuske C.R."/>
            <person name="Richardson P."/>
        </authorList>
    </citation>
    <scope>NUCLEOTIDE SEQUENCE</scope>
    <source>
        <strain evidence="5">Ellin6076</strain>
    </source>
</reference>
<dbReference type="PROSITE" id="PS50893">
    <property type="entry name" value="ABC_TRANSPORTER_2"/>
    <property type="match status" value="1"/>
</dbReference>
<evidence type="ECO:0000259" key="4">
    <source>
        <dbReference type="PROSITE" id="PS50893"/>
    </source>
</evidence>
<dbReference type="PANTHER" id="PTHR42711:SF17">
    <property type="entry name" value="ABC TRANSPORTER ATP-BINDING PROTEIN"/>
    <property type="match status" value="1"/>
</dbReference>
<sequence length="243" mass="25977">MPIAELKAVTKHYGDVAALRGIDLAIERGELLALLGANGAGKTTAVRILLGLTSQSAGTAAIFGHAPASQQAKLRRGALLQVAKVPETIRVREHIELFSAYYPNPMRLADTIAAAGLQGVENRLFGELSGGQKQRVLFALAICGNPDILFLDEPTVGLDVEARRAMWTHIRGFVARGGGVLLTTHYLDEADALADRIAVIDRGFIIAHGSPAEIKRQGSSTGLEDAFLSLVRNNNHSIEEVLQ</sequence>
<dbReference type="HOGENOM" id="CLU_000604_1_2_0"/>
<gene>
    <name evidence="5" type="ordered locus">Acid_1275</name>
</gene>
<dbReference type="AlphaFoldDB" id="Q029K7"/>
<keyword evidence="1" id="KW-0813">Transport</keyword>
<evidence type="ECO:0000313" key="5">
    <source>
        <dbReference type="EMBL" id="ABJ82269.1"/>
    </source>
</evidence>
<dbReference type="EMBL" id="CP000473">
    <property type="protein sequence ID" value="ABJ82269.1"/>
    <property type="molecule type" value="Genomic_DNA"/>
</dbReference>
<dbReference type="SMART" id="SM00382">
    <property type="entry name" value="AAA"/>
    <property type="match status" value="1"/>
</dbReference>
<dbReference type="InParanoid" id="Q029K7"/>
<dbReference type="InterPro" id="IPR027417">
    <property type="entry name" value="P-loop_NTPase"/>
</dbReference>
<keyword evidence="2" id="KW-0547">Nucleotide-binding</keyword>
<dbReference type="InterPro" id="IPR050763">
    <property type="entry name" value="ABC_transporter_ATP-binding"/>
</dbReference>
<dbReference type="OrthoDB" id="9804819at2"/>
<dbReference type="SUPFAM" id="SSF52540">
    <property type="entry name" value="P-loop containing nucleoside triphosphate hydrolases"/>
    <property type="match status" value="1"/>
</dbReference>